<proteinExistence type="predicted"/>
<dbReference type="InterPro" id="IPR039426">
    <property type="entry name" value="TonB-dep_rcpt-like"/>
</dbReference>
<dbReference type="GO" id="GO:0015344">
    <property type="term" value="F:siderophore uptake transmembrane transporter activity"/>
    <property type="evidence" value="ECO:0007669"/>
    <property type="project" value="TreeGrafter"/>
</dbReference>
<dbReference type="GO" id="GO:0044718">
    <property type="term" value="P:siderophore transmembrane transport"/>
    <property type="evidence" value="ECO:0007669"/>
    <property type="project" value="TreeGrafter"/>
</dbReference>
<accession>A0A381VGW0</accession>
<dbReference type="Pfam" id="PF07715">
    <property type="entry name" value="Plug"/>
    <property type="match status" value="1"/>
</dbReference>
<dbReference type="Gene3D" id="2.170.130.10">
    <property type="entry name" value="TonB-dependent receptor, plug domain"/>
    <property type="match status" value="1"/>
</dbReference>
<feature type="domain" description="TonB-dependent receptor plug" evidence="2">
    <location>
        <begin position="14"/>
        <end position="116"/>
    </location>
</feature>
<dbReference type="EMBL" id="UINC01008804">
    <property type="protein sequence ID" value="SVA39570.1"/>
    <property type="molecule type" value="Genomic_DNA"/>
</dbReference>
<keyword evidence="1" id="KW-0732">Signal</keyword>
<reference evidence="3" key="1">
    <citation type="submission" date="2018-05" db="EMBL/GenBank/DDBJ databases">
        <authorList>
            <person name="Lanie J.A."/>
            <person name="Ng W.-L."/>
            <person name="Kazmierczak K.M."/>
            <person name="Andrzejewski T.M."/>
            <person name="Davidsen T.M."/>
            <person name="Wayne K.J."/>
            <person name="Tettelin H."/>
            <person name="Glass J.I."/>
            <person name="Rusch D."/>
            <person name="Podicherti R."/>
            <person name="Tsui H.-C.T."/>
            <person name="Winkler M.E."/>
        </authorList>
    </citation>
    <scope>NUCLEOTIDE SEQUENCE</scope>
</reference>
<evidence type="ECO:0000256" key="1">
    <source>
        <dbReference type="ARBA" id="ARBA00022729"/>
    </source>
</evidence>
<dbReference type="SUPFAM" id="SSF56935">
    <property type="entry name" value="Porins"/>
    <property type="match status" value="1"/>
</dbReference>
<dbReference type="PROSITE" id="PS52016">
    <property type="entry name" value="TONB_DEPENDENT_REC_3"/>
    <property type="match status" value="1"/>
</dbReference>
<dbReference type="InterPro" id="IPR012910">
    <property type="entry name" value="Plug_dom"/>
</dbReference>
<evidence type="ECO:0000259" key="2">
    <source>
        <dbReference type="Pfam" id="PF07715"/>
    </source>
</evidence>
<dbReference type="PANTHER" id="PTHR30069:SF29">
    <property type="entry name" value="HEMOGLOBIN AND HEMOGLOBIN-HAPTOGLOBIN-BINDING PROTEIN 1-RELATED"/>
    <property type="match status" value="1"/>
</dbReference>
<evidence type="ECO:0000313" key="3">
    <source>
        <dbReference type="EMBL" id="SVA39570.1"/>
    </source>
</evidence>
<dbReference type="AlphaFoldDB" id="A0A381VGW0"/>
<protein>
    <recommendedName>
        <fullName evidence="2">TonB-dependent receptor plug domain-containing protein</fullName>
    </recommendedName>
</protein>
<dbReference type="InterPro" id="IPR037066">
    <property type="entry name" value="Plug_dom_sf"/>
</dbReference>
<dbReference type="PANTHER" id="PTHR30069">
    <property type="entry name" value="TONB-DEPENDENT OUTER MEMBRANE RECEPTOR"/>
    <property type="match status" value="1"/>
</dbReference>
<organism evidence="3">
    <name type="scientific">marine metagenome</name>
    <dbReference type="NCBI Taxonomy" id="408172"/>
    <lineage>
        <taxon>unclassified sequences</taxon>
        <taxon>metagenomes</taxon>
        <taxon>ecological metagenomes</taxon>
    </lineage>
</organism>
<name>A0A381VGW0_9ZZZZ</name>
<gene>
    <name evidence="3" type="ORF">METZ01_LOCUS92424</name>
</gene>
<sequence>MVNILGSRRISDGEISSNTEIITTEKISERGIRDITELLQQMEAVNVVTSSWGKQQISIRGSNANEVSVYLDGIKINRAIDGIADLAFIDLSDLATVEVIRGGNSLLFGPGNFGGVVLLHSSKPDNNSLQINRSFGLTDDSDQDIGGALTFFTGSLAGGGRFSEKSRLYDGRTLHTAIYQNGVLDFNTPFVRMIARKMEVSNSITFPSGSILSSDKMIVDRAYFSGYMPYFGDWYTQIGQRKWMWKDNFFSNLERDLDDNSNSFRIGKSLLWQNLSGKFQWEVESKTYNAIQNIEDIYSDQKLVDKGELIHYDNGWAGIIRYEVQPEIKEIETIRWELGLRNSSSHYEHQQVVEIYNDTLLNNQTDYDINYNFSLSTFRLGSFISGRLGKSFFEIFFNQGVNHRPPTLNDQLLWHTSKTWLNQTNVINIEPDLKKEYVTTTELSANLYSDVRTERAINNWGIGIGVFRNYYLDKIYYQALTENIFEPVNRNQAWMNGMEFRFKGAILNKSLDFGSNLTILYPSEDIIFPNKPKFQGNININMLWKSFRLNLSHIYQGRQNYLIHGIVIQNIASRKSTNVTLSVHQHIWMFDITASYFIKNLFSDKVTIVNTAHPDYENFNYYDNHRKLISIKIILGDKTKNK</sequence>